<dbReference type="InterPro" id="IPR003346">
    <property type="entry name" value="Transposase_20"/>
</dbReference>
<reference evidence="4" key="1">
    <citation type="submission" date="2020-10" db="EMBL/GenBank/DDBJ databases">
        <authorList>
            <person name="Gilroy R."/>
        </authorList>
    </citation>
    <scope>NUCLEOTIDE SEQUENCE</scope>
    <source>
        <strain evidence="4">CHK147-3167</strain>
    </source>
</reference>
<keyword evidence="1" id="KW-0175">Coiled coil</keyword>
<dbReference type="Pfam" id="PF01548">
    <property type="entry name" value="DEDD_Tnp_IS110"/>
    <property type="match status" value="1"/>
</dbReference>
<feature type="domain" description="Transposase IS110-like N-terminal" evidence="2">
    <location>
        <begin position="4"/>
        <end position="161"/>
    </location>
</feature>
<protein>
    <submittedName>
        <fullName evidence="4">IS110 family transposase</fullName>
    </submittedName>
</protein>
<dbReference type="GO" id="GO:0003677">
    <property type="term" value="F:DNA binding"/>
    <property type="evidence" value="ECO:0007669"/>
    <property type="project" value="InterPro"/>
</dbReference>
<evidence type="ECO:0000259" key="2">
    <source>
        <dbReference type="Pfam" id="PF01548"/>
    </source>
</evidence>
<dbReference type="PANTHER" id="PTHR33055">
    <property type="entry name" value="TRANSPOSASE FOR INSERTION SEQUENCE ELEMENT IS1111A"/>
    <property type="match status" value="1"/>
</dbReference>
<accession>A0A9D1D015</accession>
<name>A0A9D1D015_9FIRM</name>
<dbReference type="InterPro" id="IPR047650">
    <property type="entry name" value="Transpos_IS110"/>
</dbReference>
<dbReference type="PANTHER" id="PTHR33055:SF15">
    <property type="entry name" value="TRANSPOSASE-RELATED"/>
    <property type="match status" value="1"/>
</dbReference>
<dbReference type="EMBL" id="DVFV01000092">
    <property type="protein sequence ID" value="HIQ90961.1"/>
    <property type="molecule type" value="Genomic_DNA"/>
</dbReference>
<evidence type="ECO:0000313" key="4">
    <source>
        <dbReference type="EMBL" id="HIQ90961.1"/>
    </source>
</evidence>
<reference evidence="4" key="2">
    <citation type="journal article" date="2021" name="PeerJ">
        <title>Extensive microbial diversity within the chicken gut microbiome revealed by metagenomics and culture.</title>
        <authorList>
            <person name="Gilroy R."/>
            <person name="Ravi A."/>
            <person name="Getino M."/>
            <person name="Pursley I."/>
            <person name="Horton D.L."/>
            <person name="Alikhan N.F."/>
            <person name="Baker D."/>
            <person name="Gharbi K."/>
            <person name="Hall N."/>
            <person name="Watson M."/>
            <person name="Adriaenssens E.M."/>
            <person name="Foster-Nyarko E."/>
            <person name="Jarju S."/>
            <person name="Secka A."/>
            <person name="Antonio M."/>
            <person name="Oren A."/>
            <person name="Chaudhuri R.R."/>
            <person name="La Ragione R."/>
            <person name="Hildebrand F."/>
            <person name="Pallen M.J."/>
        </authorList>
    </citation>
    <scope>NUCLEOTIDE SEQUENCE</scope>
    <source>
        <strain evidence="4">CHK147-3167</strain>
    </source>
</reference>
<dbReference type="InterPro" id="IPR002525">
    <property type="entry name" value="Transp_IS110-like_N"/>
</dbReference>
<evidence type="ECO:0000256" key="1">
    <source>
        <dbReference type="SAM" id="Coils"/>
    </source>
</evidence>
<dbReference type="AlphaFoldDB" id="A0A9D1D015"/>
<feature type="coiled-coil region" evidence="1">
    <location>
        <begin position="232"/>
        <end position="259"/>
    </location>
</feature>
<gene>
    <name evidence="4" type="ORF">IAB27_05000</name>
</gene>
<comment type="caution">
    <text evidence="4">The sequence shown here is derived from an EMBL/GenBank/DDBJ whole genome shotgun (WGS) entry which is preliminary data.</text>
</comment>
<organism evidence="4 5">
    <name type="scientific">Candidatus Coprosoma intestinipullorum</name>
    <dbReference type="NCBI Taxonomy" id="2840752"/>
    <lineage>
        <taxon>Bacteria</taxon>
        <taxon>Bacillati</taxon>
        <taxon>Bacillota</taxon>
        <taxon>Bacillota incertae sedis</taxon>
        <taxon>Candidatus Coprosoma</taxon>
    </lineage>
</organism>
<proteinExistence type="predicted"/>
<dbReference type="GO" id="GO:0004803">
    <property type="term" value="F:transposase activity"/>
    <property type="evidence" value="ECO:0007669"/>
    <property type="project" value="InterPro"/>
</dbReference>
<dbReference type="Pfam" id="PF02371">
    <property type="entry name" value="Transposase_20"/>
    <property type="match status" value="1"/>
</dbReference>
<evidence type="ECO:0000259" key="3">
    <source>
        <dbReference type="Pfam" id="PF02371"/>
    </source>
</evidence>
<evidence type="ECO:0000313" key="5">
    <source>
        <dbReference type="Proteomes" id="UP000886786"/>
    </source>
</evidence>
<dbReference type="NCBIfam" id="NF033542">
    <property type="entry name" value="transpos_IS110"/>
    <property type="match status" value="1"/>
</dbReference>
<dbReference type="GO" id="GO:0006313">
    <property type="term" value="P:DNA transposition"/>
    <property type="evidence" value="ECO:0007669"/>
    <property type="project" value="InterPro"/>
</dbReference>
<sequence>MYFVGIDISKYKHDCFICTETGEVIEENLSFTNTNEGFNQLLNLLKSLDNNQEIRIGFEATGHYGMNLKLFLEKNNYSFMEFNPALVKRFISTQTLRRTKTDKKDAMLITKYLISVDYKPHPRQFYHKYSLKSLSRMREKLVKQRSYYEVQITNTLDIIFPEFKPFFNNTFSKTSLYILSKYKTANKIKNMKDFDSIRKASRGKFTSANFIKLKELAKNSIGISNDIFETKLESLLNLHSQIEVEIKKLENKIETIIKDLNPPTLSIKGIGYISCAGIISEFGDLSRFKSADACVAFAGIEPSISQSGTESHTGHMVKHGSGHLRYFLMNAADYVFMHEPIFTEFYYKKRNEGKSHRVALTHVAKKLVRVIYKLESENIKFNSDIK</sequence>
<feature type="domain" description="Transposase IS116/IS110/IS902 C-terminal" evidence="3">
    <location>
        <begin position="266"/>
        <end position="346"/>
    </location>
</feature>
<dbReference type="Proteomes" id="UP000886786">
    <property type="component" value="Unassembled WGS sequence"/>
</dbReference>